<evidence type="ECO:0000256" key="6">
    <source>
        <dbReference type="SAM" id="MobiDB-lite"/>
    </source>
</evidence>
<sequence length="1236" mass="134974">MSDPSNSPINGFLIRLPTAASGALAASGDALKAAGNEFEFEPLFSTSSSTLGLAAADGKDWILARPKKSFGGGNPWDMVHEAREMMAGGLGLASDAPPDLIEPDLVQDWLPTIPGQPATLAAAGEACAFEDQNLELPTRPGQFAWHLGDRFSQLAGARNLVGSPQAIVRVAHLDTGYDPDHQTLQTDFVENGLQRNFIDGSPSNDARDPGNTGPLRNPGHGTATLALLAGGHLRFNGSGYQFDGLLGGAPQARVVPVRVGNSVVQLTTSSVARGIQYTVELCTETQTAVHVISMSMGGVASQAWADAVNQAYEAGIVYVAAAGNNFSAGFFGVPTHQIVYPARFRRVIAACGVMADRTPYYDLSFGTMQGNWGPQSAMATAISAYTPNVPWARIGCNELVSMDGAGTSSATPQIAAAAALYLQIHADDLFDSQKYPEPWMRVEAVRRALFLSADKTADGGSREKLGNGILQALRALEVAPADRDTLRKTPRDSAGFPFLNVLFRRGLAPSPEDKMLQLEATQLIQRWNSTQEENPLDRAVDDPDRPAEDVSQDQIIAFLDHVSQHPDASKVLKARAKEYLDATARKPPRPTRPKPPATETPPAETDKTAPPASVFQPPSPPFRTLRAYAVDPSLTTSLETAGISEVTLKLPWEKLHPGPIGEYLEVVDVDPPSGCFYEPIDLDAPALLAQDGLPPSEGSPQFHQQMVYSVCSLTIKHFERALGRKSLWRPGPPAEGAHRKNDAHFVPRLRVYPHALREANAYYSPSKVALLFGYFNASRDRPGDQLPGGRIFTCLSHDIIAHETTHALLDGMHRQFLLPSNRDVHAFHEGFADCVAMLQHFTFPELVTHQIANTRGAIDSQENLLVQLASQFGHATGRRMALRDAIGKVNQAGRWQLREPDPQEYETTEESHARGRILVSAVFDAFLSIYKRRTADLLRLATGGTGILSPGAIHPDLVDRLAREVTRSAQHVLTMCIRALDYCPPTDITFGEYLRAIITADHDLVTNDDLGYRVSFIEAFRRRGIYPHDVRTLSEASLRWRSPESEDPLPSEGLMRYLKSLRAAGNEHLYADSREEIFRLQRKMRYELHTWLSRHLKSAVDRQRDARFLGLDPSKSFEVHSARIACRVSPDGDVLPQLLMGLLQTTTQPVDPSDPKGPSMSFEGGCTVVADLRASSVRYCIRKSLKSSSRLARQQEFALGEFDSLQATYLGARSLNAESPAQGDEPFALLHRGPSL</sequence>
<dbReference type="InterPro" id="IPR023828">
    <property type="entry name" value="Peptidase_S8_Ser-AS"/>
</dbReference>
<dbReference type="GO" id="GO:0004252">
    <property type="term" value="F:serine-type endopeptidase activity"/>
    <property type="evidence" value="ECO:0007669"/>
    <property type="project" value="UniProtKB-EC"/>
</dbReference>
<accession>A0ABX5XUX8</accession>
<feature type="active site" description="Charge relay system" evidence="5">
    <location>
        <position position="220"/>
    </location>
</feature>
<feature type="compositionally biased region" description="Low complexity" evidence="6">
    <location>
        <begin position="600"/>
        <end position="616"/>
    </location>
</feature>
<feature type="active site" description="Charge relay system" evidence="5">
    <location>
        <position position="408"/>
    </location>
</feature>
<evidence type="ECO:0000256" key="5">
    <source>
        <dbReference type="PROSITE-ProRule" id="PRU01240"/>
    </source>
</evidence>
<feature type="compositionally biased region" description="Basic and acidic residues" evidence="6">
    <location>
        <begin position="535"/>
        <end position="548"/>
    </location>
</feature>
<dbReference type="PANTHER" id="PTHR43806">
    <property type="entry name" value="PEPTIDASE S8"/>
    <property type="match status" value="1"/>
</dbReference>
<dbReference type="Pfam" id="PF00082">
    <property type="entry name" value="Peptidase_S8"/>
    <property type="match status" value="1"/>
</dbReference>
<dbReference type="InterPro" id="IPR015500">
    <property type="entry name" value="Peptidase_S8_subtilisin-rel"/>
</dbReference>
<evidence type="ECO:0000256" key="2">
    <source>
        <dbReference type="ARBA" id="ARBA00022670"/>
    </source>
</evidence>
<feature type="region of interest" description="Disordered" evidence="6">
    <location>
        <begin position="527"/>
        <end position="549"/>
    </location>
</feature>
<feature type="region of interest" description="Disordered" evidence="6">
    <location>
        <begin position="198"/>
        <end position="220"/>
    </location>
</feature>
<comment type="similarity">
    <text evidence="1 5">Belongs to the peptidase S8 family.</text>
</comment>
<feature type="region of interest" description="Disordered" evidence="6">
    <location>
        <begin position="581"/>
        <end position="620"/>
    </location>
</feature>
<keyword evidence="2 5" id="KW-0645">Protease</keyword>
<dbReference type="PRINTS" id="PR00723">
    <property type="entry name" value="SUBTILISIN"/>
</dbReference>
<feature type="region of interest" description="Disordered" evidence="6">
    <location>
        <begin position="1217"/>
        <end position="1236"/>
    </location>
</feature>
<reference evidence="8 9" key="1">
    <citation type="submission" date="2019-02" db="EMBL/GenBank/DDBJ databases">
        <title>Deep-cultivation of Planctomycetes and their phenomic and genomic characterization uncovers novel biology.</title>
        <authorList>
            <person name="Wiegand S."/>
            <person name="Jogler M."/>
            <person name="Boedeker C."/>
            <person name="Pinto D."/>
            <person name="Vollmers J."/>
            <person name="Rivas-Marin E."/>
            <person name="Kohn T."/>
            <person name="Peeters S.H."/>
            <person name="Heuer A."/>
            <person name="Rast P."/>
            <person name="Oberbeckmann S."/>
            <person name="Bunk B."/>
            <person name="Jeske O."/>
            <person name="Meyerdierks A."/>
            <person name="Storesund J.E."/>
            <person name="Kallscheuer N."/>
            <person name="Luecker S."/>
            <person name="Lage O.M."/>
            <person name="Pohl T."/>
            <person name="Merkel B.J."/>
            <person name="Hornburger P."/>
            <person name="Mueller R.-W."/>
            <person name="Bruemmer F."/>
            <person name="Labrenz M."/>
            <person name="Spormann A.M."/>
            <person name="Op den Camp H."/>
            <person name="Overmann J."/>
            <person name="Amann R."/>
            <person name="Jetten M.S.M."/>
            <person name="Mascher T."/>
            <person name="Medema M.H."/>
            <person name="Devos D.P."/>
            <person name="Kaster A.-K."/>
            <person name="Ovreas L."/>
            <person name="Rohde M."/>
            <person name="Galperin M.Y."/>
            <person name="Jogler C."/>
        </authorList>
    </citation>
    <scope>NUCLEOTIDE SEQUENCE [LARGE SCALE GENOMIC DNA]</scope>
    <source>
        <strain evidence="8 9">TBK1r</strain>
    </source>
</reference>
<dbReference type="Proteomes" id="UP000318081">
    <property type="component" value="Chromosome"/>
</dbReference>
<evidence type="ECO:0000313" key="8">
    <source>
        <dbReference type="EMBL" id="QDV84760.1"/>
    </source>
</evidence>
<dbReference type="SUPFAM" id="SSF52743">
    <property type="entry name" value="Subtilisin-like"/>
    <property type="match status" value="1"/>
</dbReference>
<name>A0ABX5XUX8_9BACT</name>
<dbReference type="EMBL" id="CP036432">
    <property type="protein sequence ID" value="QDV84760.1"/>
    <property type="molecule type" value="Genomic_DNA"/>
</dbReference>
<keyword evidence="9" id="KW-1185">Reference proteome</keyword>
<dbReference type="CDD" id="cd00306">
    <property type="entry name" value="Peptidases_S8_S53"/>
    <property type="match status" value="1"/>
</dbReference>
<dbReference type="SUPFAM" id="SSF55486">
    <property type="entry name" value="Metalloproteases ('zincins'), catalytic domain"/>
    <property type="match status" value="1"/>
</dbReference>
<dbReference type="InterPro" id="IPR036852">
    <property type="entry name" value="Peptidase_S8/S53_dom_sf"/>
</dbReference>
<proteinExistence type="inferred from homology"/>
<dbReference type="PROSITE" id="PS51892">
    <property type="entry name" value="SUBTILASE"/>
    <property type="match status" value="1"/>
</dbReference>
<dbReference type="PROSITE" id="PS00138">
    <property type="entry name" value="SUBTILASE_SER"/>
    <property type="match status" value="1"/>
</dbReference>
<dbReference type="InterPro" id="IPR050131">
    <property type="entry name" value="Peptidase_S8_subtilisin-like"/>
</dbReference>
<feature type="domain" description="Peptidase S8/S53" evidence="7">
    <location>
        <begin position="168"/>
        <end position="468"/>
    </location>
</feature>
<organism evidence="8 9">
    <name type="scientific">Stieleria magnilauensis</name>
    <dbReference type="NCBI Taxonomy" id="2527963"/>
    <lineage>
        <taxon>Bacteria</taxon>
        <taxon>Pseudomonadati</taxon>
        <taxon>Planctomycetota</taxon>
        <taxon>Planctomycetia</taxon>
        <taxon>Pirellulales</taxon>
        <taxon>Pirellulaceae</taxon>
        <taxon>Stieleria</taxon>
    </lineage>
</organism>
<dbReference type="CDD" id="cd09598">
    <property type="entry name" value="M4_like"/>
    <property type="match status" value="1"/>
</dbReference>
<gene>
    <name evidence="8" type="primary">apr_2</name>
    <name evidence="8" type="ORF">TBK1r_37120</name>
</gene>
<dbReference type="PANTHER" id="PTHR43806:SF11">
    <property type="entry name" value="CEREVISIN-RELATED"/>
    <property type="match status" value="1"/>
</dbReference>
<dbReference type="RefSeq" id="WP_419581480.1">
    <property type="nucleotide sequence ID" value="NZ_CP036432.1"/>
</dbReference>
<evidence type="ECO:0000256" key="3">
    <source>
        <dbReference type="ARBA" id="ARBA00022801"/>
    </source>
</evidence>
<feature type="active site" description="Charge relay system" evidence="5">
    <location>
        <position position="174"/>
    </location>
</feature>
<evidence type="ECO:0000256" key="4">
    <source>
        <dbReference type="ARBA" id="ARBA00022825"/>
    </source>
</evidence>
<keyword evidence="3 5" id="KW-0378">Hydrolase</keyword>
<dbReference type="Gene3D" id="3.40.50.200">
    <property type="entry name" value="Peptidase S8/S53 domain"/>
    <property type="match status" value="1"/>
</dbReference>
<dbReference type="InterPro" id="IPR000209">
    <property type="entry name" value="Peptidase_S8/S53_dom"/>
</dbReference>
<keyword evidence="4 5" id="KW-0720">Serine protease</keyword>
<dbReference type="EC" id="3.4.21.62" evidence="8"/>
<evidence type="ECO:0000313" key="9">
    <source>
        <dbReference type="Proteomes" id="UP000318081"/>
    </source>
</evidence>
<evidence type="ECO:0000259" key="7">
    <source>
        <dbReference type="Pfam" id="PF00082"/>
    </source>
</evidence>
<evidence type="ECO:0000256" key="1">
    <source>
        <dbReference type="ARBA" id="ARBA00011073"/>
    </source>
</evidence>
<protein>
    <submittedName>
        <fullName evidence="8">Subtilisin DY</fullName>
        <ecNumber evidence="8">3.4.21.62</ecNumber>
    </submittedName>
</protein>